<gene>
    <name evidence="3" type="ORF">SAMN05421799_1175</name>
</gene>
<feature type="region of interest" description="Disordered" evidence="1">
    <location>
        <begin position="26"/>
        <end position="84"/>
    </location>
</feature>
<dbReference type="EMBL" id="FTOO01000017">
    <property type="protein sequence ID" value="SIT13782.1"/>
    <property type="molecule type" value="Genomic_DNA"/>
</dbReference>
<dbReference type="OrthoDB" id="2377074at2"/>
<dbReference type="AlphaFoldDB" id="A0A1N7PT87"/>
<keyword evidence="4" id="KW-1185">Reference proteome</keyword>
<evidence type="ECO:0000256" key="2">
    <source>
        <dbReference type="SAM" id="SignalP"/>
    </source>
</evidence>
<reference evidence="4" key="1">
    <citation type="submission" date="2017-01" db="EMBL/GenBank/DDBJ databases">
        <authorList>
            <person name="Varghese N."/>
            <person name="Submissions S."/>
        </authorList>
    </citation>
    <scope>NUCLEOTIDE SEQUENCE [LARGE SCALE GENOMIC DNA]</scope>
    <source>
        <strain evidence="4">DSM 16176</strain>
    </source>
</reference>
<accession>A0A1N7PT87</accession>
<keyword evidence="2" id="KW-0732">Signal</keyword>
<dbReference type="RefSeq" id="WP_076349228.1">
    <property type="nucleotide sequence ID" value="NZ_FTOO01000017.1"/>
</dbReference>
<feature type="signal peptide" evidence="2">
    <location>
        <begin position="1"/>
        <end position="18"/>
    </location>
</feature>
<sequence length="84" mass="8534">MRWRVLGLMLLAAALCTGCDTVSEHGGNFIGESSNQSVNGTTPGAGANRTDLGNRALGRPSGDTANAFGGSEHEPTSQAESAND</sequence>
<name>A0A1N7PT87_9BACL</name>
<protein>
    <submittedName>
        <fullName evidence="3">Uncharacterized protein</fullName>
    </submittedName>
</protein>
<evidence type="ECO:0000256" key="1">
    <source>
        <dbReference type="SAM" id="MobiDB-lite"/>
    </source>
</evidence>
<feature type="chain" id="PRO_5039190098" evidence="2">
    <location>
        <begin position="19"/>
        <end position="84"/>
    </location>
</feature>
<dbReference type="Proteomes" id="UP000186156">
    <property type="component" value="Unassembled WGS sequence"/>
</dbReference>
<evidence type="ECO:0000313" key="4">
    <source>
        <dbReference type="Proteomes" id="UP000186156"/>
    </source>
</evidence>
<organism evidence="3 4">
    <name type="scientific">Alicyclobacillus vulcanalis</name>
    <dbReference type="NCBI Taxonomy" id="252246"/>
    <lineage>
        <taxon>Bacteria</taxon>
        <taxon>Bacillati</taxon>
        <taxon>Bacillota</taxon>
        <taxon>Bacilli</taxon>
        <taxon>Bacillales</taxon>
        <taxon>Alicyclobacillaceae</taxon>
        <taxon>Alicyclobacillus</taxon>
    </lineage>
</organism>
<evidence type="ECO:0000313" key="3">
    <source>
        <dbReference type="EMBL" id="SIT13782.1"/>
    </source>
</evidence>
<proteinExistence type="predicted"/>
<feature type="compositionally biased region" description="Polar residues" evidence="1">
    <location>
        <begin position="31"/>
        <end position="42"/>
    </location>
</feature>